<name>A0A316YXT4_9BASI</name>
<protein>
    <recommendedName>
        <fullName evidence="4">Ricin B lectin domain-containing protein</fullName>
    </recommendedName>
</protein>
<proteinExistence type="predicted"/>
<keyword evidence="3" id="KW-1185">Reference proteome</keyword>
<keyword evidence="1" id="KW-0732">Signal</keyword>
<evidence type="ECO:0000313" key="3">
    <source>
        <dbReference type="Proteomes" id="UP000245768"/>
    </source>
</evidence>
<evidence type="ECO:0000256" key="1">
    <source>
        <dbReference type="SAM" id="SignalP"/>
    </source>
</evidence>
<evidence type="ECO:0000313" key="2">
    <source>
        <dbReference type="EMBL" id="PWN93564.1"/>
    </source>
</evidence>
<dbReference type="InParanoid" id="A0A316YXT4"/>
<gene>
    <name evidence="2" type="ORF">FA10DRAFT_298938</name>
</gene>
<evidence type="ECO:0008006" key="4">
    <source>
        <dbReference type="Google" id="ProtNLM"/>
    </source>
</evidence>
<feature type="chain" id="PRO_5016255252" description="Ricin B lectin domain-containing protein" evidence="1">
    <location>
        <begin position="21"/>
        <end position="201"/>
    </location>
</feature>
<dbReference type="GeneID" id="37046580"/>
<organism evidence="2 3">
    <name type="scientific">Acaromyces ingoldii</name>
    <dbReference type="NCBI Taxonomy" id="215250"/>
    <lineage>
        <taxon>Eukaryota</taxon>
        <taxon>Fungi</taxon>
        <taxon>Dikarya</taxon>
        <taxon>Basidiomycota</taxon>
        <taxon>Ustilaginomycotina</taxon>
        <taxon>Exobasidiomycetes</taxon>
        <taxon>Exobasidiales</taxon>
        <taxon>Cryptobasidiaceae</taxon>
        <taxon>Acaromyces</taxon>
    </lineage>
</organism>
<sequence length="201" mass="21040">MVAALLYLFGIAAIASTSLARPTGNPFYAADTTQAMRRSSAVQCHEAGSGSLSAVRLGAGGYGAPAFNKTVSLNSDKILAASEGAQQYILYECTADGYPANEGPYALLKPANDNSSPSCLTATLASGRSTIEIQDCATQTGDALRRQLFRARKTGSVTELDLLGDPNDYRAERSSVLVDDKTGIVTVEQNDGPEPITLVLS</sequence>
<dbReference type="EMBL" id="KZ819634">
    <property type="protein sequence ID" value="PWN93564.1"/>
    <property type="molecule type" value="Genomic_DNA"/>
</dbReference>
<dbReference type="Proteomes" id="UP000245768">
    <property type="component" value="Unassembled WGS sequence"/>
</dbReference>
<reference evidence="2 3" key="1">
    <citation type="journal article" date="2018" name="Mol. Biol. Evol.">
        <title>Broad Genomic Sampling Reveals a Smut Pathogenic Ancestry of the Fungal Clade Ustilaginomycotina.</title>
        <authorList>
            <person name="Kijpornyongpan T."/>
            <person name="Mondo S.J."/>
            <person name="Barry K."/>
            <person name="Sandor L."/>
            <person name="Lee J."/>
            <person name="Lipzen A."/>
            <person name="Pangilinan J."/>
            <person name="LaButti K."/>
            <person name="Hainaut M."/>
            <person name="Henrissat B."/>
            <person name="Grigoriev I.V."/>
            <person name="Spatafora J.W."/>
            <person name="Aime M.C."/>
        </authorList>
    </citation>
    <scope>NUCLEOTIDE SEQUENCE [LARGE SCALE GENOMIC DNA]</scope>
    <source>
        <strain evidence="2 3">MCA 4198</strain>
    </source>
</reference>
<dbReference type="AlphaFoldDB" id="A0A316YXT4"/>
<accession>A0A316YXT4</accession>
<feature type="signal peptide" evidence="1">
    <location>
        <begin position="1"/>
        <end position="20"/>
    </location>
</feature>
<dbReference type="RefSeq" id="XP_025380762.1">
    <property type="nucleotide sequence ID" value="XM_025524664.1"/>
</dbReference>